<evidence type="ECO:0000313" key="1">
    <source>
        <dbReference type="EMBL" id="UYH51958.1"/>
    </source>
</evidence>
<keyword evidence="2" id="KW-1185">Reference proteome</keyword>
<dbReference type="EMBL" id="CP107052">
    <property type="protein sequence ID" value="UYH51958.1"/>
    <property type="molecule type" value="Genomic_DNA"/>
</dbReference>
<dbReference type="RefSeq" id="WP_319807553.1">
    <property type="nucleotide sequence ID" value="NZ_CP107052.1"/>
</dbReference>
<gene>
    <name evidence="1" type="ORF">N5W20_03635</name>
</gene>
<organism evidence="1 2">
    <name type="scientific">Candidatus Kirkpatrickella diaphorinae</name>
    <dbReference type="NCBI Taxonomy" id="2984322"/>
    <lineage>
        <taxon>Bacteria</taxon>
        <taxon>Pseudomonadati</taxon>
        <taxon>Pseudomonadota</taxon>
        <taxon>Alphaproteobacteria</taxon>
        <taxon>Acetobacterales</taxon>
        <taxon>Acetobacteraceae</taxon>
        <taxon>Candidatus Kirkpatrickella</taxon>
    </lineage>
</organism>
<dbReference type="Gene3D" id="3.90.210.10">
    <property type="entry name" value="Heat-Labile Enterotoxin, subunit A"/>
    <property type="match status" value="1"/>
</dbReference>
<evidence type="ECO:0000313" key="2">
    <source>
        <dbReference type="Proteomes" id="UP001163831"/>
    </source>
</evidence>
<dbReference type="Proteomes" id="UP001163831">
    <property type="component" value="Chromosome"/>
</dbReference>
<accession>A0ABY6GM79</accession>
<sequence>MKFSSAFLFVTTGHFPSASHAINTPSYVIKVVTQEPTNIFAHGFITLGHDRDLVRFITSTLRQRSASAYLATTEEPPDLSPVFGDMARSHPDQTLYLYRIRPTDNFYNLEMFLIFARDALPDGAARRRLHDYWLATREWSPVTWLATAAITGDHIAGAYPFRMENGALRLGRYIPNPNYFYAIPKVSDRIIPVRNATVENAVVAENQHGLGFIPAAIVPDGCNAQPRRLCAATTTSCLPLKYLSVRTLRSKTVAKMIATGIIASTGSGQLLPGSGHDEL</sequence>
<proteinExistence type="predicted"/>
<dbReference type="SUPFAM" id="SSF56399">
    <property type="entry name" value="ADP-ribosylation"/>
    <property type="match status" value="1"/>
</dbReference>
<reference evidence="1" key="1">
    <citation type="submission" date="2022-10" db="EMBL/GenBank/DDBJ databases">
        <title>Candidatus Kirkpatrella diaphorinas gen. nov., sp. nov., an uncultured endosymbiont identified in a population of Diaphorina citri from Hawaii.</title>
        <authorList>
            <person name="Henry E.M."/>
            <person name="Carlson C.R."/>
            <person name="Kuo Y.-W."/>
        </authorList>
    </citation>
    <scope>NUCLEOTIDE SEQUENCE</scope>
    <source>
        <strain evidence="1">CADCRV1</strain>
    </source>
</reference>
<protein>
    <submittedName>
        <fullName evidence="1">Uncharacterized protein</fullName>
    </submittedName>
</protein>
<name>A0ABY6GM79_9PROT</name>